<name>A0ABT0LFP4_9GAMM</name>
<reference evidence="2 3" key="1">
    <citation type="submission" date="2022-01" db="EMBL/GenBank/DDBJ databases">
        <title>Whole genome-based taxonomy of the Shewanellaceae.</title>
        <authorList>
            <person name="Martin-Rodriguez A.J."/>
        </authorList>
    </citation>
    <scope>NUCLEOTIDE SEQUENCE [LARGE SCALE GENOMIC DNA]</scope>
    <source>
        <strain evidence="2 3">DSM 17177</strain>
    </source>
</reference>
<evidence type="ECO:0000256" key="1">
    <source>
        <dbReference type="SAM" id="SignalP"/>
    </source>
</evidence>
<accession>A0ABT0LFP4</accession>
<organism evidence="2 3">
    <name type="scientific">Shewanella surugensis</name>
    <dbReference type="NCBI Taxonomy" id="212020"/>
    <lineage>
        <taxon>Bacteria</taxon>
        <taxon>Pseudomonadati</taxon>
        <taxon>Pseudomonadota</taxon>
        <taxon>Gammaproteobacteria</taxon>
        <taxon>Alteromonadales</taxon>
        <taxon>Shewanellaceae</taxon>
        <taxon>Shewanella</taxon>
    </lineage>
</organism>
<feature type="signal peptide" evidence="1">
    <location>
        <begin position="1"/>
        <end position="25"/>
    </location>
</feature>
<proteinExistence type="predicted"/>
<evidence type="ECO:0000313" key="2">
    <source>
        <dbReference type="EMBL" id="MCL1126529.1"/>
    </source>
</evidence>
<dbReference type="Proteomes" id="UP001203423">
    <property type="component" value="Unassembled WGS sequence"/>
</dbReference>
<protein>
    <submittedName>
        <fullName evidence="2">Uncharacterized protein</fullName>
    </submittedName>
</protein>
<feature type="chain" id="PRO_5046231119" evidence="1">
    <location>
        <begin position="26"/>
        <end position="149"/>
    </location>
</feature>
<keyword evidence="1" id="KW-0732">Signal</keyword>
<gene>
    <name evidence="2" type="ORF">L2764_19075</name>
</gene>
<dbReference type="EMBL" id="JAKIKS010000092">
    <property type="protein sequence ID" value="MCL1126529.1"/>
    <property type="molecule type" value="Genomic_DNA"/>
</dbReference>
<evidence type="ECO:0000313" key="3">
    <source>
        <dbReference type="Proteomes" id="UP001203423"/>
    </source>
</evidence>
<keyword evidence="3" id="KW-1185">Reference proteome</keyword>
<comment type="caution">
    <text evidence="2">The sequence shown here is derived from an EMBL/GenBank/DDBJ whole genome shotgun (WGS) entry which is preliminary data.</text>
</comment>
<sequence length="149" mass="16305">MTKYVACFFVIISLLGQSLLLSASAEPMLGPSTEISTMTQKLSTHISVIYEQATANKNAVIGSHDTANTDKAVTEYFVKNNDFSKCEKTIDKCVQIDSGHCSAHSYCHSGALLPMTMVILYLPFSSKFMTTAWSSKTIQSIQDIRPPIA</sequence>
<dbReference type="RefSeq" id="WP_248941924.1">
    <property type="nucleotide sequence ID" value="NZ_JAKIKS010000092.1"/>
</dbReference>